<protein>
    <recommendedName>
        <fullName evidence="1">Sey1/RHD3-like three-helix bundle domain-containing protein</fullName>
    </recommendedName>
</protein>
<dbReference type="Proteomes" id="UP000541444">
    <property type="component" value="Unassembled WGS sequence"/>
</dbReference>
<gene>
    <name evidence="2" type="ORF">GIB67_009022</name>
</gene>
<evidence type="ECO:0000313" key="3">
    <source>
        <dbReference type="Proteomes" id="UP000541444"/>
    </source>
</evidence>
<dbReference type="AlphaFoldDB" id="A0A7J7LVR8"/>
<dbReference type="PANTHER" id="PTHR45923">
    <property type="entry name" value="PROTEIN SEY1"/>
    <property type="match status" value="1"/>
</dbReference>
<dbReference type="PANTHER" id="PTHR45923:SF2">
    <property type="entry name" value="PROTEIN SEY1"/>
    <property type="match status" value="1"/>
</dbReference>
<comment type="caution">
    <text evidence="2">The sequence shown here is derived from an EMBL/GenBank/DDBJ whole genome shotgun (WGS) entry which is preliminary data.</text>
</comment>
<dbReference type="GO" id="GO:0003924">
    <property type="term" value="F:GTPase activity"/>
    <property type="evidence" value="ECO:0007669"/>
    <property type="project" value="TreeGrafter"/>
</dbReference>
<evidence type="ECO:0000259" key="1">
    <source>
        <dbReference type="Pfam" id="PF20428"/>
    </source>
</evidence>
<reference evidence="2 3" key="1">
    <citation type="journal article" date="2020" name="IScience">
        <title>Genome Sequencing of the Endangered Kingdonia uniflora (Circaeasteraceae, Ranunculales) Reveals Potential Mechanisms of Evolutionary Specialization.</title>
        <authorList>
            <person name="Sun Y."/>
            <person name="Deng T."/>
            <person name="Zhang A."/>
            <person name="Moore M.J."/>
            <person name="Landis J.B."/>
            <person name="Lin N."/>
            <person name="Zhang H."/>
            <person name="Zhang X."/>
            <person name="Huang J."/>
            <person name="Zhang X."/>
            <person name="Sun H."/>
            <person name="Wang H."/>
        </authorList>
    </citation>
    <scope>NUCLEOTIDE SEQUENCE [LARGE SCALE GENOMIC DNA]</scope>
    <source>
        <strain evidence="2">TB1705</strain>
        <tissue evidence="2">Leaf</tissue>
    </source>
</reference>
<dbReference type="Pfam" id="PF20428">
    <property type="entry name" value="Sey1_3HB"/>
    <property type="match status" value="1"/>
</dbReference>
<dbReference type="InterPro" id="IPR008803">
    <property type="entry name" value="RHD3/Sey1"/>
</dbReference>
<keyword evidence="3" id="KW-1185">Reference proteome</keyword>
<feature type="domain" description="Sey1/RHD3-like three-helix bundle" evidence="1">
    <location>
        <begin position="67"/>
        <end position="111"/>
    </location>
</feature>
<evidence type="ECO:0000313" key="2">
    <source>
        <dbReference type="EMBL" id="KAF6146736.1"/>
    </source>
</evidence>
<proteinExistence type="predicted"/>
<dbReference type="EMBL" id="JACGCM010001965">
    <property type="protein sequence ID" value="KAF6146736.1"/>
    <property type="molecule type" value="Genomic_DNA"/>
</dbReference>
<name>A0A7J7LVR8_9MAGN</name>
<dbReference type="GO" id="GO:0005783">
    <property type="term" value="C:endoplasmic reticulum"/>
    <property type="evidence" value="ECO:0007669"/>
    <property type="project" value="TreeGrafter"/>
</dbReference>
<dbReference type="GO" id="GO:0016320">
    <property type="term" value="P:endoplasmic reticulum membrane fusion"/>
    <property type="evidence" value="ECO:0007669"/>
    <property type="project" value="TreeGrafter"/>
</dbReference>
<accession>A0A7J7LVR8</accession>
<dbReference type="InterPro" id="IPR046758">
    <property type="entry name" value="Sey1/RHD3-like_3HB"/>
</dbReference>
<dbReference type="OrthoDB" id="1597724at2759"/>
<sequence length="144" mass="16639">MWPEFSFSTQQIWKVIKENKDLDLPAHKVMVATVHCDEIANEKFFDLTANEEWCLLEEVVKSGSNSGFGNKLNSVLEICLLKYDTETDLFDEGVRTSKRQQLDDKVLHPVQLATIRCWDIFGSGLWIVLKKHLIRLCWTGKDLP</sequence>
<organism evidence="2 3">
    <name type="scientific">Kingdonia uniflora</name>
    <dbReference type="NCBI Taxonomy" id="39325"/>
    <lineage>
        <taxon>Eukaryota</taxon>
        <taxon>Viridiplantae</taxon>
        <taxon>Streptophyta</taxon>
        <taxon>Embryophyta</taxon>
        <taxon>Tracheophyta</taxon>
        <taxon>Spermatophyta</taxon>
        <taxon>Magnoliopsida</taxon>
        <taxon>Ranunculales</taxon>
        <taxon>Circaeasteraceae</taxon>
        <taxon>Kingdonia</taxon>
    </lineage>
</organism>